<accession>A0A150MP10</accession>
<gene>
    <name evidence="1" type="ORF">B4110_1719</name>
</gene>
<dbReference type="EMBL" id="LQYW01000128">
    <property type="protein sequence ID" value="KYD26139.1"/>
    <property type="molecule type" value="Genomic_DNA"/>
</dbReference>
<evidence type="ECO:0000313" key="2">
    <source>
        <dbReference type="Proteomes" id="UP000075324"/>
    </source>
</evidence>
<proteinExistence type="predicted"/>
<organism evidence="1 2">
    <name type="scientific">Parageobacillus toebii</name>
    <dbReference type="NCBI Taxonomy" id="153151"/>
    <lineage>
        <taxon>Bacteria</taxon>
        <taxon>Bacillati</taxon>
        <taxon>Bacillota</taxon>
        <taxon>Bacilli</taxon>
        <taxon>Bacillales</taxon>
        <taxon>Anoxybacillaceae</taxon>
        <taxon>Parageobacillus</taxon>
    </lineage>
</organism>
<comment type="caution">
    <text evidence="1">The sequence shown here is derived from an EMBL/GenBank/DDBJ whole genome shotgun (WGS) entry which is preliminary data.</text>
</comment>
<protein>
    <submittedName>
        <fullName evidence="1">Uncharacterized protein</fullName>
    </submittedName>
</protein>
<name>A0A150MP10_9BACL</name>
<sequence length="49" mass="5956">MLKLFFLLLNIRKYQERGKLEFFDFLSQLPEFSTKGMQEPPLNSQYIKK</sequence>
<dbReference type="AlphaFoldDB" id="A0A150MP10"/>
<reference evidence="1 2" key="1">
    <citation type="submission" date="2016-01" db="EMBL/GenBank/DDBJ databases">
        <title>Draft Genome Sequences of Seven Thermophilic Sporeformers Isolated from Foods.</title>
        <authorList>
            <person name="Berendsen E.M."/>
            <person name="Wells-Bennik M.H."/>
            <person name="Krawcyk A.O."/>
            <person name="De Jong A."/>
            <person name="Holsappel S."/>
            <person name="Eijlander R.T."/>
            <person name="Kuipers O.P."/>
        </authorList>
    </citation>
    <scope>NUCLEOTIDE SEQUENCE [LARGE SCALE GENOMIC DNA]</scope>
    <source>
        <strain evidence="1 2">B4110</strain>
    </source>
</reference>
<dbReference type="Proteomes" id="UP000075324">
    <property type="component" value="Unassembled WGS sequence"/>
</dbReference>
<evidence type="ECO:0000313" key="1">
    <source>
        <dbReference type="EMBL" id="KYD26139.1"/>
    </source>
</evidence>